<protein>
    <submittedName>
        <fullName evidence="2">LysM domain protein</fullName>
    </submittedName>
</protein>
<dbReference type="Pfam" id="PF12673">
    <property type="entry name" value="SipL"/>
    <property type="match status" value="3"/>
</dbReference>
<evidence type="ECO:0000313" key="3">
    <source>
        <dbReference type="Proteomes" id="UP000245622"/>
    </source>
</evidence>
<dbReference type="SMART" id="SM00257">
    <property type="entry name" value="LysM"/>
    <property type="match status" value="1"/>
</dbReference>
<dbReference type="InterPro" id="IPR018392">
    <property type="entry name" value="LysM"/>
</dbReference>
<evidence type="ECO:0000313" key="2">
    <source>
        <dbReference type="EMBL" id="CED94964.1"/>
    </source>
</evidence>
<dbReference type="RefSeq" id="WP_180702446.1">
    <property type="nucleotide sequence ID" value="NZ_CAJUCR010000014.1"/>
</dbReference>
<evidence type="ECO:0000259" key="1">
    <source>
        <dbReference type="PROSITE" id="PS51782"/>
    </source>
</evidence>
<proteinExistence type="predicted"/>
<reference evidence="2 3" key="1">
    <citation type="submission" date="2014-04" db="EMBL/GenBank/DDBJ databases">
        <authorList>
            <person name="Hornung B.V."/>
        </authorList>
    </citation>
    <scope>NUCLEOTIDE SEQUENCE [LARGE SCALE GENOMIC DNA]</scope>
    <source>
        <strain evidence="2 3">CRIB</strain>
    </source>
</reference>
<dbReference type="InterPro" id="IPR036779">
    <property type="entry name" value="LysM_dom_sf"/>
</dbReference>
<dbReference type="PROSITE" id="PS51782">
    <property type="entry name" value="LYSM"/>
    <property type="match status" value="1"/>
</dbReference>
<feature type="domain" description="LysM" evidence="1">
    <location>
        <begin position="464"/>
        <end position="508"/>
    </location>
</feature>
<dbReference type="SUPFAM" id="SSF54106">
    <property type="entry name" value="LysM domain"/>
    <property type="match status" value="1"/>
</dbReference>
<dbReference type="Gene3D" id="3.10.350.10">
    <property type="entry name" value="LysM domain"/>
    <property type="match status" value="1"/>
</dbReference>
<dbReference type="InterPro" id="IPR024300">
    <property type="entry name" value="SipL_SPOCS_dom"/>
</dbReference>
<organism evidence="2 3">
    <name type="scientific">Romboutsia ilealis</name>
    <dbReference type="NCBI Taxonomy" id="1115758"/>
    <lineage>
        <taxon>Bacteria</taxon>
        <taxon>Bacillati</taxon>
        <taxon>Bacillota</taxon>
        <taxon>Clostridia</taxon>
        <taxon>Peptostreptococcales</taxon>
        <taxon>Peptostreptococcaceae</taxon>
        <taxon>Romboutsia</taxon>
    </lineage>
</organism>
<dbReference type="EMBL" id="LN555523">
    <property type="protein sequence ID" value="CED94964.1"/>
    <property type="molecule type" value="Genomic_DNA"/>
</dbReference>
<dbReference type="CDD" id="cd00118">
    <property type="entry name" value="LysM"/>
    <property type="match status" value="1"/>
</dbReference>
<dbReference type="Proteomes" id="UP000245622">
    <property type="component" value="Chromosome 1"/>
</dbReference>
<sequence>MELIKDIIKVDNRMDFGKFQTFIETEAVVPDKKSDVYEIIKTEGYISLKKVELTEGKVLCRGSFNYNVIYITDDKTTVSNVDGKIDINEVIEKDNISPDMEYMLFPEVEHVDCTIMNERKIRVGALMNLRGSIFDKQRLDIVKDVAQVEGVQKHRKEINYQDIVGIEKSESAIRDTITINTEEVQSIISLNPYAKVKETRVSDNKVIVGGVVEINPLACTYDGELVELDKIGIDFTQFIEVPGACEGMTEETLLSMGELNYVFKQNNESNTGLLEIDCTVECKVKVTDEITREVLQDAYSPEKIIKFDYRTMEVNKTIDSDIESFVVRETIKNSNDDIQIKDIVSVCPSISIENSYVEGDKSIIQGIIKVDILYVPVEGLKSVYRISEEIPFEHDIEIDDLTDTCNIFNTVSIEKLEVDLNRDDIDLSVKIKRFIEAVDKKTESFIVKGEDLGTYDLSKAPSIIVYICKEGDNLWNIAKKYNTTESEIAELNELKMEEPLKPGKCLILEKKVAMCD</sequence>
<dbReference type="KEGG" id="ril:CRIB_2368"/>
<name>A0A1V1I5U3_9FIRM</name>
<keyword evidence="3" id="KW-1185">Reference proteome</keyword>
<dbReference type="GeneID" id="82206431"/>
<dbReference type="AlphaFoldDB" id="A0A1V1I5U3"/>
<dbReference type="Pfam" id="PF01476">
    <property type="entry name" value="LysM"/>
    <property type="match status" value="1"/>
</dbReference>
<accession>A0A1V1I5U3</accession>
<gene>
    <name evidence="2" type="ORF">CRIB_2368</name>
</gene>